<keyword evidence="3" id="KW-1185">Reference proteome</keyword>
<sequence length="260" mass="28461">MATSVRPVGEHLRDWRLRRRLSQLDLALDAEISARHLSFVETGRARPSRSMLLRLAERLDMPLRERNLLLLAGGFAPAYPDRPLDDPALVAARRAIDALLDAHRPFPALAVDRHWTMIAANPAVALLLEDVDPDLLAPPANVIRLALHPQGLAPRILNFEEWRAHVLHRLRHQRDATGDPVLARLVQEVGAGVEERASDDRHGPAVVLPLRLASSAGALSFITTTTVFGTPLDVTLSEIALETFLPADEATAAALRARAG</sequence>
<evidence type="ECO:0000259" key="1">
    <source>
        <dbReference type="PROSITE" id="PS50943"/>
    </source>
</evidence>
<dbReference type="RefSeq" id="WP_095999327.1">
    <property type="nucleotide sequence ID" value="NZ_NSLI01000005.1"/>
</dbReference>
<dbReference type="EMBL" id="NSLI01000005">
    <property type="protein sequence ID" value="PAX06582.1"/>
    <property type="molecule type" value="Genomic_DNA"/>
</dbReference>
<dbReference type="Gene3D" id="1.10.260.40">
    <property type="entry name" value="lambda repressor-like DNA-binding domains"/>
    <property type="match status" value="1"/>
</dbReference>
<dbReference type="InterPro" id="IPR001387">
    <property type="entry name" value="Cro/C1-type_HTH"/>
</dbReference>
<evidence type="ECO:0000313" key="3">
    <source>
        <dbReference type="Proteomes" id="UP000218151"/>
    </source>
</evidence>
<protein>
    <submittedName>
        <fullName evidence="2">Transcriptional regulator</fullName>
    </submittedName>
</protein>
<organism evidence="2 3">
    <name type="scientific">Sphingomonas lenta</name>
    <dbReference type="NCBI Taxonomy" id="1141887"/>
    <lineage>
        <taxon>Bacteria</taxon>
        <taxon>Pseudomonadati</taxon>
        <taxon>Pseudomonadota</taxon>
        <taxon>Alphaproteobacteria</taxon>
        <taxon>Sphingomonadales</taxon>
        <taxon>Sphingomonadaceae</taxon>
        <taxon>Sphingomonas</taxon>
    </lineage>
</organism>
<evidence type="ECO:0000313" key="2">
    <source>
        <dbReference type="EMBL" id="PAX06582.1"/>
    </source>
</evidence>
<reference evidence="3" key="1">
    <citation type="submission" date="2017-09" db="EMBL/GenBank/DDBJ databases">
        <authorList>
            <person name="Feng G."/>
            <person name="Zhu H."/>
        </authorList>
    </citation>
    <scope>NUCLEOTIDE SEQUENCE [LARGE SCALE GENOMIC DNA]</scope>
    <source>
        <strain evidence="3">1PNM-20</strain>
    </source>
</reference>
<dbReference type="InterPro" id="IPR010982">
    <property type="entry name" value="Lambda_DNA-bd_dom_sf"/>
</dbReference>
<dbReference type="InterPro" id="IPR041413">
    <property type="entry name" value="MLTR_LBD"/>
</dbReference>
<dbReference type="SMART" id="SM00530">
    <property type="entry name" value="HTH_XRE"/>
    <property type="match status" value="1"/>
</dbReference>
<dbReference type="PANTHER" id="PTHR35010">
    <property type="entry name" value="BLL4672 PROTEIN-RELATED"/>
    <property type="match status" value="1"/>
</dbReference>
<dbReference type="SUPFAM" id="SSF47413">
    <property type="entry name" value="lambda repressor-like DNA-binding domains"/>
    <property type="match status" value="1"/>
</dbReference>
<dbReference type="PROSITE" id="PS50943">
    <property type="entry name" value="HTH_CROC1"/>
    <property type="match status" value="1"/>
</dbReference>
<feature type="domain" description="HTH cro/C1-type" evidence="1">
    <location>
        <begin position="12"/>
        <end position="66"/>
    </location>
</feature>
<dbReference type="GO" id="GO:0003677">
    <property type="term" value="F:DNA binding"/>
    <property type="evidence" value="ECO:0007669"/>
    <property type="project" value="InterPro"/>
</dbReference>
<comment type="caution">
    <text evidence="2">The sequence shown here is derived from an EMBL/GenBank/DDBJ whole genome shotgun (WGS) entry which is preliminary data.</text>
</comment>
<dbReference type="PANTHER" id="PTHR35010:SF4">
    <property type="entry name" value="BLL5781 PROTEIN"/>
    <property type="match status" value="1"/>
</dbReference>
<dbReference type="Pfam" id="PF13560">
    <property type="entry name" value="HTH_31"/>
    <property type="match status" value="1"/>
</dbReference>
<dbReference type="AlphaFoldDB" id="A0A2A2SBN5"/>
<gene>
    <name evidence="2" type="ORF">CKY28_15630</name>
</gene>
<dbReference type="Proteomes" id="UP000218151">
    <property type="component" value="Unassembled WGS sequence"/>
</dbReference>
<dbReference type="Pfam" id="PF17765">
    <property type="entry name" value="MLTR_LBD"/>
    <property type="match status" value="1"/>
</dbReference>
<dbReference type="OrthoDB" id="9785973at2"/>
<dbReference type="CDD" id="cd00093">
    <property type="entry name" value="HTH_XRE"/>
    <property type="match status" value="1"/>
</dbReference>
<dbReference type="Gene3D" id="3.30.450.180">
    <property type="match status" value="1"/>
</dbReference>
<name>A0A2A2SBN5_9SPHN</name>
<accession>A0A2A2SBN5</accession>
<proteinExistence type="predicted"/>